<evidence type="ECO:0000259" key="1">
    <source>
        <dbReference type="Pfam" id="PF07735"/>
    </source>
</evidence>
<dbReference type="Pfam" id="PF07735">
    <property type="entry name" value="FBA_2"/>
    <property type="match status" value="1"/>
</dbReference>
<dbReference type="Proteomes" id="UP000005237">
    <property type="component" value="Unassembled WGS sequence"/>
</dbReference>
<dbReference type="EnsemblMetazoa" id="CJA17933.1">
    <property type="protein sequence ID" value="CJA17933.1"/>
    <property type="gene ID" value="WBGene00137138"/>
</dbReference>
<dbReference type="AlphaFoldDB" id="A0A8R1E232"/>
<proteinExistence type="predicted"/>
<reference evidence="3" key="1">
    <citation type="submission" date="2010-08" db="EMBL/GenBank/DDBJ databases">
        <authorList>
            <consortium name="Caenorhabditis japonica Sequencing Consortium"/>
            <person name="Wilson R.K."/>
        </authorList>
    </citation>
    <scope>NUCLEOTIDE SEQUENCE [LARGE SCALE GENOMIC DNA]</scope>
    <source>
        <strain evidence="3">DF5081</strain>
    </source>
</reference>
<protein>
    <submittedName>
        <fullName evidence="2">FBA_2 domain-containing protein</fullName>
    </submittedName>
</protein>
<dbReference type="InterPro" id="IPR012885">
    <property type="entry name" value="F-box_Sdz-33"/>
</dbReference>
<reference evidence="2" key="2">
    <citation type="submission" date="2022-06" db="UniProtKB">
        <authorList>
            <consortium name="EnsemblMetazoa"/>
        </authorList>
    </citation>
    <scope>IDENTIFICATION</scope>
    <source>
        <strain evidence="2">DF5081</strain>
    </source>
</reference>
<sequence>MNCIVIVNGIERKVNVRSPFWDCQIVESNITSYDEMEDITPAMIHKHFYEIFGAIPFMDCRIIFNIKKSAIEYLNNQLIRQLELYSHENNTVEDAFRFIENLEVKDVTFYRDSINLSEFNGQWGNIDYLIIFNNSFIVSSFKMFSGKVLVLEDCILSTEDIVEFIRHWMNNHNTRLEAILIRNRISLYRNKILRYFETKDWDSSERAGTYFNKTELLDTIEDICDGNIEIPWKSGDRDIVREDGMLATIRVERNRFLFLVWHDRFPK</sequence>
<dbReference type="PANTHER" id="PTHR21503:SF8">
    <property type="entry name" value="F-BOX ASSOCIATED DOMAIN-CONTAINING PROTEIN-RELATED"/>
    <property type="match status" value="1"/>
</dbReference>
<name>A0A8R1E232_CAEJA</name>
<evidence type="ECO:0000313" key="3">
    <source>
        <dbReference type="Proteomes" id="UP000005237"/>
    </source>
</evidence>
<evidence type="ECO:0000313" key="2">
    <source>
        <dbReference type="EnsemblMetazoa" id="CJA17933.1"/>
    </source>
</evidence>
<dbReference type="PANTHER" id="PTHR21503">
    <property type="entry name" value="F-BOX-CONTAINING HYPOTHETICAL PROTEIN C.ELEGANS"/>
    <property type="match status" value="1"/>
</dbReference>
<feature type="domain" description="Sdz-33 F-box" evidence="1">
    <location>
        <begin position="124"/>
        <end position="179"/>
    </location>
</feature>
<accession>A0A8R1E232</accession>
<keyword evidence="3" id="KW-1185">Reference proteome</keyword>
<organism evidence="2 3">
    <name type="scientific">Caenorhabditis japonica</name>
    <dbReference type="NCBI Taxonomy" id="281687"/>
    <lineage>
        <taxon>Eukaryota</taxon>
        <taxon>Metazoa</taxon>
        <taxon>Ecdysozoa</taxon>
        <taxon>Nematoda</taxon>
        <taxon>Chromadorea</taxon>
        <taxon>Rhabditida</taxon>
        <taxon>Rhabditina</taxon>
        <taxon>Rhabditomorpha</taxon>
        <taxon>Rhabditoidea</taxon>
        <taxon>Rhabditidae</taxon>
        <taxon>Peloderinae</taxon>
        <taxon>Caenorhabditis</taxon>
    </lineage>
</organism>